<accession>A0A126T780</accession>
<organism evidence="1 2">
    <name type="scientific">Methylomonas denitrificans</name>
    <dbReference type="NCBI Taxonomy" id="1538553"/>
    <lineage>
        <taxon>Bacteria</taxon>
        <taxon>Pseudomonadati</taxon>
        <taxon>Pseudomonadota</taxon>
        <taxon>Gammaproteobacteria</taxon>
        <taxon>Methylococcales</taxon>
        <taxon>Methylococcaceae</taxon>
        <taxon>Methylomonas</taxon>
    </lineage>
</organism>
<name>A0A126T780_9GAMM</name>
<proteinExistence type="predicted"/>
<dbReference type="STRING" id="1538553.JT25_015840"/>
<evidence type="ECO:0000313" key="1">
    <source>
        <dbReference type="EMBL" id="AMK77931.1"/>
    </source>
</evidence>
<dbReference type="KEGG" id="mdn:JT25_015840"/>
<evidence type="ECO:0000313" key="2">
    <source>
        <dbReference type="Proteomes" id="UP000030512"/>
    </source>
</evidence>
<dbReference type="Proteomes" id="UP000030512">
    <property type="component" value="Chromosome"/>
</dbReference>
<reference evidence="1 2" key="1">
    <citation type="journal article" date="2015" name="Environ. Microbiol.">
        <title>Methane oxidation coupled to nitrate reduction under hypoxia by the Gammaproteobacterium Methylomonas denitrificans, sp. nov. type strain FJG1.</title>
        <authorList>
            <person name="Kits K.D."/>
            <person name="Klotz M.G."/>
            <person name="Stein L.Y."/>
        </authorList>
    </citation>
    <scope>NUCLEOTIDE SEQUENCE [LARGE SCALE GENOMIC DNA]</scope>
    <source>
        <strain evidence="1 2">FJG1</strain>
    </source>
</reference>
<sequence>MLLEKYDSQGLLWITTLVGKTSTAGLSAFRGDLVLVEGELREGSTNIRDRKTPEMVINQSAILADSDKILFINGLFFQLEDLPVFVEKYKEALTPETVTLFYVQNIAKPIQVVLDGVVFNLLPHQEGMIWNLMLEELYIEKSDLKGLSGEDKVITAYEAAKGYKIKAEPISLEAALSQTIEVKKDLAGGPV</sequence>
<dbReference type="OrthoDB" id="8479070at2"/>
<dbReference type="RefSeq" id="WP_036275898.1">
    <property type="nucleotide sequence ID" value="NZ_CP014476.1"/>
</dbReference>
<protein>
    <submittedName>
        <fullName evidence="1">Uncharacterized protein</fullName>
    </submittedName>
</protein>
<keyword evidence="2" id="KW-1185">Reference proteome</keyword>
<gene>
    <name evidence="1" type="ORF">JT25_015840</name>
</gene>
<dbReference type="AlphaFoldDB" id="A0A126T780"/>
<dbReference type="EMBL" id="CP014476">
    <property type="protein sequence ID" value="AMK77931.1"/>
    <property type="molecule type" value="Genomic_DNA"/>
</dbReference>